<evidence type="ECO:0000259" key="7">
    <source>
        <dbReference type="PROSITE" id="PS50158"/>
    </source>
</evidence>
<dbReference type="Pfam" id="PF14223">
    <property type="entry name" value="Retrotran_gag_2"/>
    <property type="match status" value="1"/>
</dbReference>
<evidence type="ECO:0000259" key="8">
    <source>
        <dbReference type="PROSITE" id="PS50994"/>
    </source>
</evidence>
<feature type="compositionally biased region" description="Acidic residues" evidence="6">
    <location>
        <begin position="737"/>
        <end position="747"/>
    </location>
</feature>
<dbReference type="GO" id="GO:0006508">
    <property type="term" value="P:proteolysis"/>
    <property type="evidence" value="ECO:0007669"/>
    <property type="project" value="UniProtKB-KW"/>
</dbReference>
<sequence>MTTEGSFIQPAIPRFDGHYDHWSMLMENFLRSKEFWGLVEPGYIEPASDSVQTDAQRKKNDDLKLKDLKVKNYLFQAIDRTVLDTILKKDTAKDIWDAMKKKFEGNARVKRSHLQALRREFETLEMRSGEGVTEYFSRVMTVANKMRIYGENMQDVKVVEKILRSLTEKFNYVVCSIEESKDIDALTVDELQSSLIVHEQKFQRHKGEEQALKVTSEGGRGRGRGTYRGRGRGRGRADFNKATVECYRCHQLGHFQYECPSGNKEANYAELDEEEEMLLMSYVELYKARREDAWFLDSGCSNHMCGDRTMFNELDENFRHSVKLGNNTKLEVTGKGSVKLLLNGVNHVVAEVYYIPELRNNLLSIGQLQERGLAILIKGGMCKIFHPEKGLIIQTNMCANRMFILLPQSQAPSQVQSDQCFHTRTQDLFHLWHRRYGHLSYKGLRTLLYKNMVRGLPQLSASSVTCTDCINGKQHRDPIPKKSTWRATQKLELIHADICGPITPTSNSNKRYILLFIDDYSRKAWVYFLVEKSEAFNSFKCFKTMVEKETGLFVKCLRTDRGGEFNSNEFNDFCKQSGIKRQLTTAYTPQQNGVAERKNRTVMNMVRSMLSDKNIPKNFWPEAVNWTIYVLNRCPTLAVKDVTPEETWSGVKPSVDHFRVFGCIAHVHVPEERRTKLDNRSITCVLLGVSEESKGYRLFDPVAKRVVVSRDVIFEEEKQWDWDVSYEKQIVVDLEWGDGDGENEEGVSENGNRENTDGEVGKTRDTEVREEEYGSSEGEERVGELRQPRERQPPTWMGDYVSGEGLSEDEVHMALVESTDPLHFEEAVKSANWRLAMNSEIKSIEKNQTWTLTELPAGAKRIGVKWVYKTKYNEHGKIDKYKARLVAKGYSQKYGVDYTEVFAPVARMDTIRMIIALAAQKNWTIFQLDVKSAFLHGELSEDVYVEQPRGYEKKGSEHLVYKLHKALYGLKQAPRAWFSRLEAHFIGEGFRRCDSEQTLFTKRSREGKILIVSVYVDDLIFTGNDEVMMSEFKSSMLREFDMSDLGKMRFFLGIEVLQKSDGIYICQRKYALEVLRRFGMMESNSVGSPIVPGFKISKDENGDSVDETYYKQLVGSLMYLTATRPDMMFVTCLLSRYMAKPMEIHLQAAKRALRYLKGTVNYGIHYKKGGDGKLLAFTDSDYAGDMEDRKSTSGYVFLMSSGAVSWCSKKQPIVTLSTTEAEFVAAAVCACQGVWMKRILKELGHSDGSCTTVMCDNSSTIKLSKNPVMHGRSKHIDVRFHFLRNLTKEGTIELVHCGSQDQVADIMTKPLKLEVFQKLRKLLGVCEISGIN</sequence>
<reference evidence="9" key="1">
    <citation type="journal article" date="2019" name="Science">
        <title>Mutation of a bHLH transcription factor allowed almond domestication.</title>
        <authorList>
            <person name="Sanchez-Perez R."/>
            <person name="Pavan S."/>
            <person name="Mazzeo R."/>
            <person name="Moldovan C."/>
            <person name="Aiese Cigliano R."/>
            <person name="Del Cueto J."/>
            <person name="Ricciardi F."/>
            <person name="Lotti C."/>
            <person name="Ricciardi L."/>
            <person name="Dicenta F."/>
            <person name="Lopez-Marques R.L."/>
            <person name="Lindberg Moller B."/>
        </authorList>
    </citation>
    <scope>NUCLEOTIDE SEQUENCE</scope>
</reference>
<feature type="region of interest" description="Disordered" evidence="6">
    <location>
        <begin position="207"/>
        <end position="233"/>
    </location>
</feature>
<feature type="compositionally biased region" description="Basic and acidic residues" evidence="6">
    <location>
        <begin position="778"/>
        <end position="792"/>
    </location>
</feature>
<keyword evidence="2" id="KW-0479">Metal-binding</keyword>
<proteinExistence type="predicted"/>
<dbReference type="GO" id="GO:0004190">
    <property type="term" value="F:aspartic-type endopeptidase activity"/>
    <property type="evidence" value="ECO:0007669"/>
    <property type="project" value="UniProtKB-KW"/>
</dbReference>
<feature type="domain" description="Integrase catalytic" evidence="8">
    <location>
        <begin position="476"/>
        <end position="652"/>
    </location>
</feature>
<evidence type="ECO:0000256" key="3">
    <source>
        <dbReference type="ARBA" id="ARBA00022750"/>
    </source>
</evidence>
<feature type="domain" description="CCHC-type" evidence="7">
    <location>
        <begin position="246"/>
        <end position="261"/>
    </location>
</feature>
<keyword evidence="5" id="KW-0862">Zinc</keyword>
<dbReference type="Pfam" id="PF07727">
    <property type="entry name" value="RVT_2"/>
    <property type="match status" value="1"/>
</dbReference>
<dbReference type="Pfam" id="PF22936">
    <property type="entry name" value="Pol_BBD"/>
    <property type="match status" value="1"/>
</dbReference>
<feature type="region of interest" description="Disordered" evidence="6">
    <location>
        <begin position="737"/>
        <end position="796"/>
    </location>
</feature>
<organism evidence="9">
    <name type="scientific">Prunus dulcis</name>
    <name type="common">Almond</name>
    <name type="synonym">Amygdalus dulcis</name>
    <dbReference type="NCBI Taxonomy" id="3755"/>
    <lineage>
        <taxon>Eukaryota</taxon>
        <taxon>Viridiplantae</taxon>
        <taxon>Streptophyta</taxon>
        <taxon>Embryophyta</taxon>
        <taxon>Tracheophyta</taxon>
        <taxon>Spermatophyta</taxon>
        <taxon>Magnoliopsida</taxon>
        <taxon>eudicotyledons</taxon>
        <taxon>Gunneridae</taxon>
        <taxon>Pentapetalae</taxon>
        <taxon>rosids</taxon>
        <taxon>fabids</taxon>
        <taxon>Rosales</taxon>
        <taxon>Rosaceae</taxon>
        <taxon>Amygdaloideae</taxon>
        <taxon>Amygdaleae</taxon>
        <taxon>Prunus</taxon>
    </lineage>
</organism>
<dbReference type="Gene3D" id="3.30.420.10">
    <property type="entry name" value="Ribonuclease H-like superfamily/Ribonuclease H"/>
    <property type="match status" value="1"/>
</dbReference>
<feature type="compositionally biased region" description="Basic and acidic residues" evidence="6">
    <location>
        <begin position="751"/>
        <end position="767"/>
    </location>
</feature>
<dbReference type="InterPro" id="IPR036875">
    <property type="entry name" value="Znf_CCHC_sf"/>
</dbReference>
<dbReference type="CDD" id="cd09272">
    <property type="entry name" value="RNase_HI_RT_Ty1"/>
    <property type="match status" value="1"/>
</dbReference>
<dbReference type="SUPFAM" id="SSF53098">
    <property type="entry name" value="Ribonuclease H-like"/>
    <property type="match status" value="1"/>
</dbReference>
<dbReference type="PANTHER" id="PTHR42648">
    <property type="entry name" value="TRANSPOSASE, PUTATIVE-RELATED"/>
    <property type="match status" value="1"/>
</dbReference>
<dbReference type="GO" id="GO:0015074">
    <property type="term" value="P:DNA integration"/>
    <property type="evidence" value="ECO:0007669"/>
    <property type="project" value="InterPro"/>
</dbReference>
<name>A0A4Y1QX25_PRUDU</name>
<dbReference type="EMBL" id="AP019298">
    <property type="protein sequence ID" value="BBG96384.1"/>
    <property type="molecule type" value="Genomic_DNA"/>
</dbReference>
<dbReference type="Pfam" id="PF25597">
    <property type="entry name" value="SH3_retrovirus"/>
    <property type="match status" value="1"/>
</dbReference>
<dbReference type="Pfam" id="PF13976">
    <property type="entry name" value="gag_pre-integrs"/>
    <property type="match status" value="1"/>
</dbReference>
<dbReference type="InterPro" id="IPR043502">
    <property type="entry name" value="DNA/RNA_pol_sf"/>
</dbReference>
<feature type="compositionally biased region" description="Basic residues" evidence="6">
    <location>
        <begin position="221"/>
        <end position="233"/>
    </location>
</feature>
<protein>
    <submittedName>
        <fullName evidence="9">ADP glucose pyrophosphorylase large subunit 1</fullName>
    </submittedName>
</protein>
<dbReference type="InterPro" id="IPR036397">
    <property type="entry name" value="RNaseH_sf"/>
</dbReference>
<evidence type="ECO:0000256" key="2">
    <source>
        <dbReference type="ARBA" id="ARBA00022723"/>
    </source>
</evidence>
<keyword evidence="3" id="KW-0064">Aspartyl protease</keyword>
<evidence type="ECO:0000256" key="1">
    <source>
        <dbReference type="ARBA" id="ARBA00022670"/>
    </source>
</evidence>
<dbReference type="GO" id="GO:0008270">
    <property type="term" value="F:zinc ion binding"/>
    <property type="evidence" value="ECO:0007669"/>
    <property type="project" value="UniProtKB-KW"/>
</dbReference>
<dbReference type="InterPro" id="IPR001584">
    <property type="entry name" value="Integrase_cat-core"/>
</dbReference>
<dbReference type="SMART" id="SM00343">
    <property type="entry name" value="ZnF_C2HC"/>
    <property type="match status" value="1"/>
</dbReference>
<dbReference type="Pfam" id="PF00665">
    <property type="entry name" value="rve"/>
    <property type="match status" value="1"/>
</dbReference>
<evidence type="ECO:0000256" key="5">
    <source>
        <dbReference type="PROSITE-ProRule" id="PRU00047"/>
    </source>
</evidence>
<evidence type="ECO:0000256" key="4">
    <source>
        <dbReference type="ARBA" id="ARBA00022801"/>
    </source>
</evidence>
<keyword evidence="4" id="KW-0378">Hydrolase</keyword>
<gene>
    <name evidence="9" type="ORF">Prudu_005175</name>
</gene>
<dbReference type="InterPro" id="IPR054722">
    <property type="entry name" value="PolX-like_BBD"/>
</dbReference>
<dbReference type="PANTHER" id="PTHR42648:SF18">
    <property type="entry name" value="RETROTRANSPOSON, UNCLASSIFIED-LIKE PROTEIN"/>
    <property type="match status" value="1"/>
</dbReference>
<dbReference type="SUPFAM" id="SSF56672">
    <property type="entry name" value="DNA/RNA polymerases"/>
    <property type="match status" value="1"/>
</dbReference>
<keyword evidence="5" id="KW-0863">Zinc-finger</keyword>
<evidence type="ECO:0000256" key="6">
    <source>
        <dbReference type="SAM" id="MobiDB-lite"/>
    </source>
</evidence>
<dbReference type="InterPro" id="IPR001878">
    <property type="entry name" value="Znf_CCHC"/>
</dbReference>
<accession>A0A4Y1QX25</accession>
<dbReference type="PROSITE" id="PS50994">
    <property type="entry name" value="INTEGRASE"/>
    <property type="match status" value="1"/>
</dbReference>
<dbReference type="InterPro" id="IPR039537">
    <property type="entry name" value="Retrotran_Ty1/copia-like"/>
</dbReference>
<dbReference type="PROSITE" id="PS50158">
    <property type="entry name" value="ZF_CCHC"/>
    <property type="match status" value="1"/>
</dbReference>
<dbReference type="GO" id="GO:0003676">
    <property type="term" value="F:nucleic acid binding"/>
    <property type="evidence" value="ECO:0007669"/>
    <property type="project" value="InterPro"/>
</dbReference>
<dbReference type="SUPFAM" id="SSF57756">
    <property type="entry name" value="Retrovirus zinc finger-like domains"/>
    <property type="match status" value="1"/>
</dbReference>
<dbReference type="InterPro" id="IPR013103">
    <property type="entry name" value="RVT_2"/>
</dbReference>
<dbReference type="InterPro" id="IPR025724">
    <property type="entry name" value="GAG-pre-integrase_dom"/>
</dbReference>
<dbReference type="InterPro" id="IPR012337">
    <property type="entry name" value="RNaseH-like_sf"/>
</dbReference>
<keyword evidence="1" id="KW-0645">Protease</keyword>
<dbReference type="InterPro" id="IPR057670">
    <property type="entry name" value="SH3_retrovirus"/>
</dbReference>
<evidence type="ECO:0000313" key="9">
    <source>
        <dbReference type="EMBL" id="BBG96384.1"/>
    </source>
</evidence>